<feature type="region of interest" description="Disordered" evidence="7">
    <location>
        <begin position="1"/>
        <end position="22"/>
    </location>
</feature>
<evidence type="ECO:0000256" key="6">
    <source>
        <dbReference type="ARBA" id="ARBA00031757"/>
    </source>
</evidence>
<feature type="domain" description="DNA-directed RNA polymerase RBP11-like dimerisation" evidence="8">
    <location>
        <begin position="26"/>
        <end position="96"/>
    </location>
</feature>
<keyword evidence="2 10" id="KW-0240">DNA-directed RNA polymerase</keyword>
<sequence length="120" mass="13475">MTSHSTQSKAPALEVEANSSGDESCQTFILNDEDHTLGNALKYILNKNPEVTFVGYSLTHPSENKINLRIQTSGKPAIDVLKQGFKDLKQMCSHMLTTFESSTRYYKENHMDVNSDMDQS</sequence>
<dbReference type="PANTHER" id="PTHR13946">
    <property type="entry name" value="DNA-DIRECTED RNA POLYMERASE I,II,III"/>
    <property type="match status" value="1"/>
</dbReference>
<evidence type="ECO:0000256" key="7">
    <source>
        <dbReference type="SAM" id="MobiDB-lite"/>
    </source>
</evidence>
<reference evidence="10" key="1">
    <citation type="submission" date="2025-08" db="UniProtKB">
        <authorList>
            <consortium name="RefSeq"/>
        </authorList>
    </citation>
    <scope>IDENTIFICATION</scope>
</reference>
<dbReference type="CDD" id="cd07029">
    <property type="entry name" value="RNAP_I_III_AC19"/>
    <property type="match status" value="1"/>
</dbReference>
<dbReference type="Pfam" id="PF13656">
    <property type="entry name" value="RNA_pol_L_2"/>
    <property type="match status" value="1"/>
</dbReference>
<dbReference type="RefSeq" id="XP_005105003.1">
    <property type="nucleotide sequence ID" value="XM_005104946.3"/>
</dbReference>
<comment type="similarity">
    <text evidence="5">Belongs to the archaeal Rpo11/eukaryotic RPB11/RPC19 RNA polymerase subunit family.</text>
</comment>
<protein>
    <recommendedName>
        <fullName evidence="6">DNA-directed RNA polymerase I subunit D</fullName>
    </recommendedName>
</protein>
<dbReference type="GO" id="GO:0000428">
    <property type="term" value="C:DNA-directed RNA polymerase complex"/>
    <property type="evidence" value="ECO:0007669"/>
    <property type="project" value="UniProtKB-KW"/>
</dbReference>
<dbReference type="PANTHER" id="PTHR13946:SF28">
    <property type="entry name" value="DNA-DIRECTED RNA POLYMERASES I AND III SUBUNIT RPAC2"/>
    <property type="match status" value="1"/>
</dbReference>
<evidence type="ECO:0000259" key="8">
    <source>
        <dbReference type="Pfam" id="PF13656"/>
    </source>
</evidence>
<dbReference type="InterPro" id="IPR036603">
    <property type="entry name" value="RBP11-like"/>
</dbReference>
<gene>
    <name evidence="10" type="primary">LOC101861753</name>
</gene>
<dbReference type="GeneID" id="101861753"/>
<dbReference type="HAMAP" id="MF_00261">
    <property type="entry name" value="RNApol_arch_Rpo11"/>
    <property type="match status" value="1"/>
</dbReference>
<dbReference type="InterPro" id="IPR008193">
    <property type="entry name" value="RNA_pol_Rpb11_13-16kDa_CS"/>
</dbReference>
<dbReference type="SUPFAM" id="SSF55257">
    <property type="entry name" value="RBP11-like subunits of RNA polymerase"/>
    <property type="match status" value="1"/>
</dbReference>
<dbReference type="PROSITE" id="PS01154">
    <property type="entry name" value="RNA_POL_L_13KD"/>
    <property type="match status" value="1"/>
</dbReference>
<accession>A0ABM0JZ75</accession>
<proteinExistence type="inferred from homology"/>
<keyword evidence="9" id="KW-1185">Reference proteome</keyword>
<name>A0ABM0JZ75_APLCA</name>
<evidence type="ECO:0000256" key="1">
    <source>
        <dbReference type="ARBA" id="ARBA00004123"/>
    </source>
</evidence>
<dbReference type="InterPro" id="IPR033898">
    <property type="entry name" value="RNAP_AC19"/>
</dbReference>
<dbReference type="InterPro" id="IPR009025">
    <property type="entry name" value="RBP11-like_dimer"/>
</dbReference>
<dbReference type="InterPro" id="IPR022905">
    <property type="entry name" value="Rpo11-like"/>
</dbReference>
<dbReference type="Gene3D" id="3.30.1360.10">
    <property type="entry name" value="RNA polymerase, RBP11-like subunit"/>
    <property type="match status" value="1"/>
</dbReference>
<evidence type="ECO:0000256" key="4">
    <source>
        <dbReference type="ARBA" id="ARBA00023242"/>
    </source>
</evidence>
<comment type="subcellular location">
    <subcellularLocation>
        <location evidence="1">Nucleus</location>
    </subcellularLocation>
</comment>
<evidence type="ECO:0000256" key="2">
    <source>
        <dbReference type="ARBA" id="ARBA00022478"/>
    </source>
</evidence>
<organism evidence="9 10">
    <name type="scientific">Aplysia californica</name>
    <name type="common">California sea hare</name>
    <dbReference type="NCBI Taxonomy" id="6500"/>
    <lineage>
        <taxon>Eukaryota</taxon>
        <taxon>Metazoa</taxon>
        <taxon>Spiralia</taxon>
        <taxon>Lophotrochozoa</taxon>
        <taxon>Mollusca</taxon>
        <taxon>Gastropoda</taxon>
        <taxon>Heterobranchia</taxon>
        <taxon>Euthyneura</taxon>
        <taxon>Tectipleura</taxon>
        <taxon>Aplysiida</taxon>
        <taxon>Aplysioidea</taxon>
        <taxon>Aplysiidae</taxon>
        <taxon>Aplysia</taxon>
    </lineage>
</organism>
<dbReference type="Proteomes" id="UP000694888">
    <property type="component" value="Unplaced"/>
</dbReference>
<evidence type="ECO:0000256" key="5">
    <source>
        <dbReference type="ARBA" id="ARBA00025751"/>
    </source>
</evidence>
<evidence type="ECO:0000256" key="3">
    <source>
        <dbReference type="ARBA" id="ARBA00023163"/>
    </source>
</evidence>
<keyword evidence="3" id="KW-0804">Transcription</keyword>
<evidence type="ECO:0000313" key="10">
    <source>
        <dbReference type="RefSeq" id="XP_005105003.1"/>
    </source>
</evidence>
<keyword evidence="4" id="KW-0539">Nucleus</keyword>
<evidence type="ECO:0000313" key="9">
    <source>
        <dbReference type="Proteomes" id="UP000694888"/>
    </source>
</evidence>